<protein>
    <submittedName>
        <fullName evidence="1">Uncharacterized protein</fullName>
    </submittedName>
</protein>
<dbReference type="AlphaFoldDB" id="A0AAT9HXZ4"/>
<sequence>MAVVETGVHTGFLELLVPQGADEEVPVGDGTVDHRAVEGGRQLADRLRAGGRMGDDLGQQGS</sequence>
<gene>
    <name evidence="1" type="ORF">SHKM778_88650</name>
</gene>
<organism evidence="1">
    <name type="scientific">Streptomyces haneummycinicus</name>
    <dbReference type="NCBI Taxonomy" id="3074435"/>
    <lineage>
        <taxon>Bacteria</taxon>
        <taxon>Bacillati</taxon>
        <taxon>Actinomycetota</taxon>
        <taxon>Actinomycetes</taxon>
        <taxon>Kitasatosporales</taxon>
        <taxon>Streptomycetaceae</taxon>
        <taxon>Streptomyces</taxon>
    </lineage>
</organism>
<reference evidence="1" key="1">
    <citation type="submission" date="2024-06" db="EMBL/GenBank/DDBJ databases">
        <authorList>
            <consortium name="consrtm"/>
            <person name="Uemura M."/>
            <person name="Terahara T."/>
        </authorList>
    </citation>
    <scope>NUCLEOTIDE SEQUENCE</scope>
    <source>
        <strain evidence="1">KM77-8</strain>
    </source>
</reference>
<reference evidence="1" key="2">
    <citation type="submission" date="2024-07" db="EMBL/GenBank/DDBJ databases">
        <title>Streptomyces haneummycinica sp. nov., a new antibiotic-producing actinobacterium isolated from marine sediment.</title>
        <authorList>
            <person name="Uemura M."/>
            <person name="Hamada M."/>
            <person name="Hirano S."/>
            <person name="Kobayashi K."/>
            <person name="Ohshiro T."/>
            <person name="Kobayashi T."/>
            <person name="Terahara T."/>
        </authorList>
    </citation>
    <scope>NUCLEOTIDE SEQUENCE</scope>
    <source>
        <strain evidence="1">KM77-8</strain>
    </source>
</reference>
<name>A0AAT9HXZ4_9ACTN</name>
<dbReference type="EMBL" id="AP035768">
    <property type="protein sequence ID" value="BFO22477.1"/>
    <property type="molecule type" value="Genomic_DNA"/>
</dbReference>
<proteinExistence type="predicted"/>
<evidence type="ECO:0000313" key="1">
    <source>
        <dbReference type="EMBL" id="BFO22477.1"/>
    </source>
</evidence>
<accession>A0AAT9HXZ4</accession>